<reference evidence="1 2" key="1">
    <citation type="submission" date="2021-06" db="EMBL/GenBank/DDBJ databases">
        <authorList>
            <person name="Palmer J.M."/>
        </authorList>
    </citation>
    <scope>NUCLEOTIDE SEQUENCE [LARGE SCALE GENOMIC DNA]</scope>
    <source>
        <strain evidence="1 2">XC_2019</strain>
        <tissue evidence="1">Muscle</tissue>
    </source>
</reference>
<comment type="caution">
    <text evidence="1">The sequence shown here is derived from an EMBL/GenBank/DDBJ whole genome shotgun (WGS) entry which is preliminary data.</text>
</comment>
<evidence type="ECO:0000313" key="2">
    <source>
        <dbReference type="Proteomes" id="UP001434883"/>
    </source>
</evidence>
<dbReference type="Gene3D" id="3.40.50.1110">
    <property type="entry name" value="SGNH hydrolase"/>
    <property type="match status" value="1"/>
</dbReference>
<dbReference type="EMBL" id="JAHRIN010071770">
    <property type="protein sequence ID" value="MEQ2216709.1"/>
    <property type="molecule type" value="Genomic_DNA"/>
</dbReference>
<accession>A0ABV0S819</accession>
<dbReference type="SUPFAM" id="SSF52266">
    <property type="entry name" value="SGNH hydrolase"/>
    <property type="match status" value="1"/>
</dbReference>
<dbReference type="Proteomes" id="UP001434883">
    <property type="component" value="Unassembled WGS sequence"/>
</dbReference>
<sequence>MSEVTLHRHKLVIPAGSPGACADDLRREVLHAVVPREPDAVCVMAPSNNLTASKTPEQAGQAFERYLLAVLSRWPKVFCTAVVPRLTESEDKMRAYQQEFHRRSNRLGR</sequence>
<keyword evidence="2" id="KW-1185">Reference proteome</keyword>
<proteinExistence type="predicted"/>
<evidence type="ECO:0000313" key="1">
    <source>
        <dbReference type="EMBL" id="MEQ2216709.1"/>
    </source>
</evidence>
<organism evidence="1 2">
    <name type="scientific">Xenoophorus captivus</name>
    <dbReference type="NCBI Taxonomy" id="1517983"/>
    <lineage>
        <taxon>Eukaryota</taxon>
        <taxon>Metazoa</taxon>
        <taxon>Chordata</taxon>
        <taxon>Craniata</taxon>
        <taxon>Vertebrata</taxon>
        <taxon>Euteleostomi</taxon>
        <taxon>Actinopterygii</taxon>
        <taxon>Neopterygii</taxon>
        <taxon>Teleostei</taxon>
        <taxon>Neoteleostei</taxon>
        <taxon>Acanthomorphata</taxon>
        <taxon>Ovalentaria</taxon>
        <taxon>Atherinomorphae</taxon>
        <taxon>Cyprinodontiformes</taxon>
        <taxon>Goodeidae</taxon>
        <taxon>Xenoophorus</taxon>
    </lineage>
</organism>
<name>A0ABV0S819_9TELE</name>
<gene>
    <name evidence="1" type="ORF">XENOCAPTIV_020954</name>
</gene>
<dbReference type="InterPro" id="IPR036514">
    <property type="entry name" value="SGNH_hydro_sf"/>
</dbReference>
<protein>
    <submittedName>
        <fullName evidence="1">Uncharacterized protein</fullName>
    </submittedName>
</protein>